<dbReference type="Gene3D" id="6.10.340.10">
    <property type="match status" value="1"/>
</dbReference>
<dbReference type="CDD" id="cd06225">
    <property type="entry name" value="HAMP"/>
    <property type="match status" value="1"/>
</dbReference>
<dbReference type="GO" id="GO:0035556">
    <property type="term" value="P:intracellular signal transduction"/>
    <property type="evidence" value="ECO:0007669"/>
    <property type="project" value="InterPro"/>
</dbReference>
<keyword evidence="1" id="KW-0472">Membrane</keyword>
<dbReference type="RefSeq" id="WP_012827000.1">
    <property type="nucleotide sequence ID" value="NC_013440.1"/>
</dbReference>
<dbReference type="EMBL" id="CP001804">
    <property type="protein sequence ID" value="ACY14392.1"/>
    <property type="molecule type" value="Genomic_DNA"/>
</dbReference>
<reference evidence="4 5" key="1">
    <citation type="journal article" date="2010" name="Stand. Genomic Sci.">
        <title>Complete genome sequence of Haliangium ochraceum type strain (SMP-2).</title>
        <authorList>
            <consortium name="US DOE Joint Genome Institute (JGI-PGF)"/>
            <person name="Ivanova N."/>
            <person name="Daum C."/>
            <person name="Lang E."/>
            <person name="Abt B."/>
            <person name="Kopitz M."/>
            <person name="Saunders E."/>
            <person name="Lapidus A."/>
            <person name="Lucas S."/>
            <person name="Glavina Del Rio T."/>
            <person name="Nolan M."/>
            <person name="Tice H."/>
            <person name="Copeland A."/>
            <person name="Cheng J.F."/>
            <person name="Chen F."/>
            <person name="Bruce D."/>
            <person name="Goodwin L."/>
            <person name="Pitluck S."/>
            <person name="Mavromatis K."/>
            <person name="Pati A."/>
            <person name="Mikhailova N."/>
            <person name="Chen A."/>
            <person name="Palaniappan K."/>
            <person name="Land M."/>
            <person name="Hauser L."/>
            <person name="Chang Y.J."/>
            <person name="Jeffries C.D."/>
            <person name="Detter J.C."/>
            <person name="Brettin T."/>
            <person name="Rohde M."/>
            <person name="Goker M."/>
            <person name="Bristow J."/>
            <person name="Markowitz V."/>
            <person name="Eisen J.A."/>
            <person name="Hugenholtz P."/>
            <person name="Kyrpides N.C."/>
            <person name="Klenk H.P."/>
        </authorList>
    </citation>
    <scope>NUCLEOTIDE SEQUENCE [LARGE SCALE GENOMIC DNA]</scope>
    <source>
        <strain evidence="5">DSM 14365 / CIP 107738 / JCM 11303 / AJ 13395 / SMP-2</strain>
    </source>
</reference>
<dbReference type="InterPro" id="IPR003660">
    <property type="entry name" value="HAMP_dom"/>
</dbReference>
<dbReference type="InterPro" id="IPR029787">
    <property type="entry name" value="Nucleotide_cyclase"/>
</dbReference>
<evidence type="ECO:0000256" key="1">
    <source>
        <dbReference type="SAM" id="Phobius"/>
    </source>
</evidence>
<proteinExistence type="predicted"/>
<keyword evidence="1" id="KW-1133">Transmembrane helix</keyword>
<dbReference type="PANTHER" id="PTHR43081">
    <property type="entry name" value="ADENYLATE CYCLASE, TERMINAL-DIFFERENTIATION SPECIFIC-RELATED"/>
    <property type="match status" value="1"/>
</dbReference>
<dbReference type="PROSITE" id="PS50885">
    <property type="entry name" value="HAMP"/>
    <property type="match status" value="1"/>
</dbReference>
<name>D0LY37_HALO1</name>
<dbReference type="SUPFAM" id="SSF158472">
    <property type="entry name" value="HAMP domain-like"/>
    <property type="match status" value="1"/>
</dbReference>
<evidence type="ECO:0000313" key="5">
    <source>
        <dbReference type="Proteomes" id="UP000001880"/>
    </source>
</evidence>
<dbReference type="AlphaFoldDB" id="D0LY37"/>
<sequence length="725" mass="79075">MGIWRFYKRRMAVKVFMALAVVVGGVLSVQAWFDSRGDAEVMREQSKESAVDIARLFIGAVEHSMLAGGGLEVKTLVTGLEDRLSQQQELDRLPAVQVHIYDQRGLEVFAPKAPVPAREDLPADIRAVLDGGARHEGDDGRIYRPVPNEARCNACHDSGSTLRGVIALELDPAQCSDAREEVLPHIIAEGFTHVMTAERTHFLDDYFQELRREVPQVQGVAVFDGDGLLMFGEEFAGLSEEALRPLLQTDAQAAYLPRPEGGTLAMLPLPMEDRCTACHDDELGSIRGVLGVSLAASPNIARCVSSEYEGIVDTSLRYIMVSRLGRRIADFLDAVAATEPLRELVLYDEVGRQYWNTTHPTPLPHVAEVLERGSSIVELVEAEDGERVRAIEPLFNERACTRCHGASSPMRGAVAVSLSTEFAVRHQREALQRRLLFTGLTLLALLLVMAPLLNYLVARPVRRMGDVAERVGRGDLSAIVDHADERGDEIARLGFRINEMVGGLKAKLRLEKFVSRGAAAAADAAGERELLRAGQRREATVLFSDIRGFTAYSEQVDPESVVDMLNRLLQAQADVVGHFDGDIDKFVGDELMALFHGPNAEARAVLCATRMLEAVRRGLRENEPLGVGIGISSGIVVYGAIGHESRMDFTVIGDVVNTGARLCSAAAGDQILVTASVRDAVGDSRDLEFQATEPLSVKGKREPITVFEARRCSPGDEDASGVNRT</sequence>
<dbReference type="GO" id="GO:0006171">
    <property type="term" value="P:cAMP biosynthetic process"/>
    <property type="evidence" value="ECO:0007669"/>
    <property type="project" value="TreeGrafter"/>
</dbReference>
<dbReference type="PANTHER" id="PTHR43081:SF1">
    <property type="entry name" value="ADENYLATE CYCLASE, TERMINAL-DIFFERENTIATION SPECIFIC"/>
    <property type="match status" value="1"/>
</dbReference>
<dbReference type="CDD" id="cd07302">
    <property type="entry name" value="CHD"/>
    <property type="match status" value="1"/>
</dbReference>
<keyword evidence="5" id="KW-1185">Reference proteome</keyword>
<dbReference type="Gene3D" id="3.30.70.1230">
    <property type="entry name" value="Nucleotide cyclase"/>
    <property type="match status" value="1"/>
</dbReference>
<dbReference type="Gene3D" id="3.30.450.290">
    <property type="match status" value="3"/>
</dbReference>
<dbReference type="Pfam" id="PF00211">
    <property type="entry name" value="Guanylate_cyc"/>
    <property type="match status" value="1"/>
</dbReference>
<dbReference type="PROSITE" id="PS50125">
    <property type="entry name" value="GUANYLATE_CYCLASE_2"/>
    <property type="match status" value="1"/>
</dbReference>
<dbReference type="SMART" id="SM00304">
    <property type="entry name" value="HAMP"/>
    <property type="match status" value="1"/>
</dbReference>
<dbReference type="InterPro" id="IPR050697">
    <property type="entry name" value="Adenylyl/Guanylyl_Cyclase_3/4"/>
</dbReference>
<dbReference type="KEGG" id="hoh:Hoch_1844"/>
<dbReference type="SMART" id="SM00044">
    <property type="entry name" value="CYCc"/>
    <property type="match status" value="1"/>
</dbReference>
<evidence type="ECO:0000259" key="3">
    <source>
        <dbReference type="PROSITE" id="PS50885"/>
    </source>
</evidence>
<evidence type="ECO:0000313" key="4">
    <source>
        <dbReference type="EMBL" id="ACY14392.1"/>
    </source>
</evidence>
<evidence type="ECO:0000259" key="2">
    <source>
        <dbReference type="PROSITE" id="PS50125"/>
    </source>
</evidence>
<dbReference type="OrthoDB" id="9806735at2"/>
<dbReference type="InterPro" id="IPR001054">
    <property type="entry name" value="A/G_cyclase"/>
</dbReference>
<feature type="domain" description="Guanylate cyclase" evidence="2">
    <location>
        <begin position="540"/>
        <end position="663"/>
    </location>
</feature>
<dbReference type="SUPFAM" id="SSF55073">
    <property type="entry name" value="Nucleotide cyclase"/>
    <property type="match status" value="1"/>
</dbReference>
<dbReference type="STRING" id="502025.Hoch_1844"/>
<keyword evidence="1" id="KW-0812">Transmembrane</keyword>
<dbReference type="InterPro" id="IPR048904">
    <property type="entry name" value="Mcp40H-20-like_sensor"/>
</dbReference>
<dbReference type="HOGENOM" id="CLU_381635_0_0_7"/>
<organism evidence="4 5">
    <name type="scientific">Haliangium ochraceum (strain DSM 14365 / JCM 11303 / SMP-2)</name>
    <dbReference type="NCBI Taxonomy" id="502025"/>
    <lineage>
        <taxon>Bacteria</taxon>
        <taxon>Pseudomonadati</taxon>
        <taxon>Myxococcota</taxon>
        <taxon>Polyangia</taxon>
        <taxon>Haliangiales</taxon>
        <taxon>Kofleriaceae</taxon>
        <taxon>Haliangium</taxon>
    </lineage>
</organism>
<dbReference type="Pfam" id="PF21563">
    <property type="entry name" value="Mcp40H-20_sensor"/>
    <property type="match status" value="1"/>
</dbReference>
<gene>
    <name evidence="4" type="ordered locus">Hoch_1844</name>
</gene>
<dbReference type="Pfam" id="PF00672">
    <property type="entry name" value="HAMP"/>
    <property type="match status" value="1"/>
</dbReference>
<feature type="domain" description="HAMP" evidence="3">
    <location>
        <begin position="455"/>
        <end position="509"/>
    </location>
</feature>
<accession>D0LY37</accession>
<protein>
    <submittedName>
        <fullName evidence="4">Adenylate/guanylate cyclase with integral membrane sensor</fullName>
    </submittedName>
</protein>
<dbReference type="GO" id="GO:0016020">
    <property type="term" value="C:membrane"/>
    <property type="evidence" value="ECO:0007669"/>
    <property type="project" value="InterPro"/>
</dbReference>
<dbReference type="eggNOG" id="COG2114">
    <property type="taxonomic scope" value="Bacteria"/>
</dbReference>
<dbReference type="GO" id="GO:0004016">
    <property type="term" value="F:adenylate cyclase activity"/>
    <property type="evidence" value="ECO:0007669"/>
    <property type="project" value="UniProtKB-ARBA"/>
</dbReference>
<dbReference type="eggNOG" id="COG2770">
    <property type="taxonomic scope" value="Bacteria"/>
</dbReference>
<feature type="transmembrane region" description="Helical" evidence="1">
    <location>
        <begin position="435"/>
        <end position="457"/>
    </location>
</feature>
<dbReference type="Proteomes" id="UP000001880">
    <property type="component" value="Chromosome"/>
</dbReference>